<dbReference type="GO" id="GO:0008289">
    <property type="term" value="F:lipid binding"/>
    <property type="evidence" value="ECO:0007669"/>
    <property type="project" value="UniProtKB-KW"/>
</dbReference>
<dbReference type="Pfam" id="PF02645">
    <property type="entry name" value="DegV"/>
    <property type="match status" value="1"/>
</dbReference>
<accession>J1HL73</accession>
<dbReference type="eggNOG" id="COG1307">
    <property type="taxonomic scope" value="Bacteria"/>
</dbReference>
<dbReference type="PANTHER" id="PTHR33434:SF2">
    <property type="entry name" value="FATTY ACID-BINDING PROTEIN TM_1468"/>
    <property type="match status" value="1"/>
</dbReference>
<dbReference type="PATRIC" id="fig|1125718.3.peg.995"/>
<dbReference type="NCBIfam" id="TIGR00762">
    <property type="entry name" value="DegV"/>
    <property type="match status" value="1"/>
</dbReference>
<evidence type="ECO:0000313" key="2">
    <source>
        <dbReference type="EMBL" id="EJF46308.1"/>
    </source>
</evidence>
<dbReference type="SUPFAM" id="SSF82549">
    <property type="entry name" value="DAK1/DegV-like"/>
    <property type="match status" value="1"/>
</dbReference>
<dbReference type="OrthoDB" id="9760324at2"/>
<dbReference type="Gene3D" id="3.40.50.10170">
    <property type="match status" value="2"/>
</dbReference>
<reference evidence="2 3" key="1">
    <citation type="submission" date="2012-05" db="EMBL/GenBank/DDBJ databases">
        <authorList>
            <person name="Harkins D.M."/>
            <person name="Madupu R."/>
            <person name="Durkin A.S."/>
            <person name="Torralba M."/>
            <person name="Methe B."/>
            <person name="Sutton G.G."/>
            <person name="Nelson K.E."/>
        </authorList>
    </citation>
    <scope>NUCLEOTIDE SEQUENCE [LARGE SCALE GENOMIC DNA]</scope>
    <source>
        <strain evidence="2 3">F0489</strain>
    </source>
</reference>
<evidence type="ECO:0008006" key="4">
    <source>
        <dbReference type="Google" id="ProtNLM"/>
    </source>
</evidence>
<dbReference type="Gene3D" id="3.30.1180.10">
    <property type="match status" value="1"/>
</dbReference>
<protein>
    <recommendedName>
        <fullName evidence="4">EDD domain protein, DegV family</fullName>
    </recommendedName>
</protein>
<dbReference type="RefSeq" id="WP_008730823.1">
    <property type="nucleotide sequence ID" value="NZ_AKFT01000066.1"/>
</dbReference>
<gene>
    <name evidence="2" type="ORF">HMPREF1318_0720</name>
</gene>
<keyword evidence="1" id="KW-0446">Lipid-binding</keyword>
<dbReference type="PROSITE" id="PS51482">
    <property type="entry name" value="DEGV"/>
    <property type="match status" value="1"/>
</dbReference>
<evidence type="ECO:0000256" key="1">
    <source>
        <dbReference type="ARBA" id="ARBA00023121"/>
    </source>
</evidence>
<dbReference type="AlphaFoldDB" id="J1HL73"/>
<dbReference type="EMBL" id="AKFT01000066">
    <property type="protein sequence ID" value="EJF46308.1"/>
    <property type="molecule type" value="Genomic_DNA"/>
</dbReference>
<evidence type="ECO:0000313" key="3">
    <source>
        <dbReference type="Proteomes" id="UP000002941"/>
    </source>
</evidence>
<organism evidence="2 3">
    <name type="scientific">Actinomyces massiliensis F0489</name>
    <dbReference type="NCBI Taxonomy" id="1125718"/>
    <lineage>
        <taxon>Bacteria</taxon>
        <taxon>Bacillati</taxon>
        <taxon>Actinomycetota</taxon>
        <taxon>Actinomycetes</taxon>
        <taxon>Actinomycetales</taxon>
        <taxon>Actinomycetaceae</taxon>
        <taxon>Actinomyces</taxon>
    </lineage>
</organism>
<dbReference type="InterPro" id="IPR043168">
    <property type="entry name" value="DegV_C"/>
</dbReference>
<proteinExistence type="predicted"/>
<keyword evidence="3" id="KW-1185">Reference proteome</keyword>
<dbReference type="PANTHER" id="PTHR33434">
    <property type="entry name" value="DEGV DOMAIN-CONTAINING PROTEIN DR_1986-RELATED"/>
    <property type="match status" value="1"/>
</dbReference>
<dbReference type="InterPro" id="IPR050270">
    <property type="entry name" value="DegV_domain_contain"/>
</dbReference>
<dbReference type="Proteomes" id="UP000002941">
    <property type="component" value="Unassembled WGS sequence"/>
</dbReference>
<name>J1HL73_9ACTO</name>
<sequence>MTLAVVTDSAACLPPALADRCGIEVVPLHAIEDGETPSTARPSVAELAAAYAFALERADEVLAIHISSVLSGTVDNARLAAQELAAGGRSVLVLDSGVSGGALGLAALAAGEAGDARRGAARARESASRSHTFFLVEDLSGLRRSGRVDRTTGLMGGALGIRPVLTMSAAGVAVAETVRGSARARRHLIAQAVRAAGGAHLSGPRPPVEPVRLAVHYGEDAAQGRELENDLAEAMAQAGAVVESIMRSPVDAAHRVHLGPGALGIAIAPWLGRGR</sequence>
<dbReference type="InterPro" id="IPR003797">
    <property type="entry name" value="DegV"/>
</dbReference>
<comment type="caution">
    <text evidence="2">The sequence shown here is derived from an EMBL/GenBank/DDBJ whole genome shotgun (WGS) entry which is preliminary data.</text>
</comment>